<evidence type="ECO:0000313" key="1">
    <source>
        <dbReference type="EMBL" id="OGI95541.1"/>
    </source>
</evidence>
<accession>A0A1F6XNA8</accession>
<reference evidence="1 2" key="1">
    <citation type="journal article" date="2016" name="Nat. Commun.">
        <title>Thousands of microbial genomes shed light on interconnected biogeochemical processes in an aquifer system.</title>
        <authorList>
            <person name="Anantharaman K."/>
            <person name="Brown C.T."/>
            <person name="Hug L.A."/>
            <person name="Sharon I."/>
            <person name="Castelle C.J."/>
            <person name="Probst A.J."/>
            <person name="Thomas B.C."/>
            <person name="Singh A."/>
            <person name="Wilkins M.J."/>
            <person name="Karaoz U."/>
            <person name="Brodie E.L."/>
            <person name="Williams K.H."/>
            <person name="Hubbard S.S."/>
            <person name="Banfield J.F."/>
        </authorList>
    </citation>
    <scope>NUCLEOTIDE SEQUENCE [LARGE SCALE GENOMIC DNA]</scope>
</reference>
<dbReference type="AlphaFoldDB" id="A0A1F6XNA8"/>
<gene>
    <name evidence="1" type="ORF">A2917_03250</name>
</gene>
<dbReference type="EMBL" id="MFVE01000005">
    <property type="protein sequence ID" value="OGI95541.1"/>
    <property type="molecule type" value="Genomic_DNA"/>
</dbReference>
<evidence type="ECO:0000313" key="2">
    <source>
        <dbReference type="Proteomes" id="UP000178104"/>
    </source>
</evidence>
<protein>
    <recommendedName>
        <fullName evidence="3">Addiction module antitoxin, RelB/DinJ family</fullName>
    </recommendedName>
</protein>
<evidence type="ECO:0008006" key="3">
    <source>
        <dbReference type="Google" id="ProtNLM"/>
    </source>
</evidence>
<dbReference type="InterPro" id="IPR013321">
    <property type="entry name" value="Arc_rbn_hlx_hlx"/>
</dbReference>
<dbReference type="GO" id="GO:0006355">
    <property type="term" value="P:regulation of DNA-templated transcription"/>
    <property type="evidence" value="ECO:0007669"/>
    <property type="project" value="InterPro"/>
</dbReference>
<sequence length="93" mass="10828">MNTTIQIRIDSATKARAQKTFKSRGLDLSSGIKFLLAREMNPKNLTYICDFGYLHKYTPEMLKKYEKEAEWALKHGKRYSSTKEMFDDLEAGK</sequence>
<dbReference type="Gene3D" id="1.10.1220.10">
    <property type="entry name" value="Met repressor-like"/>
    <property type="match status" value="1"/>
</dbReference>
<dbReference type="STRING" id="1801780.A2917_03250"/>
<proteinExistence type="predicted"/>
<name>A0A1F6XNA8_9BACT</name>
<organism evidence="1 2">
    <name type="scientific">Candidatus Nomurabacteria bacterium RIFCSPLOWO2_01_FULL_42_17</name>
    <dbReference type="NCBI Taxonomy" id="1801780"/>
    <lineage>
        <taxon>Bacteria</taxon>
        <taxon>Candidatus Nomuraibacteriota</taxon>
    </lineage>
</organism>
<comment type="caution">
    <text evidence="1">The sequence shown here is derived from an EMBL/GenBank/DDBJ whole genome shotgun (WGS) entry which is preliminary data.</text>
</comment>
<dbReference type="Proteomes" id="UP000178104">
    <property type="component" value="Unassembled WGS sequence"/>
</dbReference>